<evidence type="ECO:0000313" key="3">
    <source>
        <dbReference type="Proteomes" id="UP001159427"/>
    </source>
</evidence>
<feature type="non-terminal residue" evidence="2">
    <location>
        <position position="1"/>
    </location>
</feature>
<dbReference type="PANTHER" id="PTHR24543:SF325">
    <property type="entry name" value="F5_8 TYPE C DOMAIN-CONTAINING PROTEIN"/>
    <property type="match status" value="1"/>
</dbReference>
<gene>
    <name evidence="2" type="ORF">PEVE_00039884</name>
</gene>
<reference evidence="2 3" key="1">
    <citation type="submission" date="2022-05" db="EMBL/GenBank/DDBJ databases">
        <authorList>
            <consortium name="Genoscope - CEA"/>
            <person name="William W."/>
        </authorList>
    </citation>
    <scope>NUCLEOTIDE SEQUENCE [LARGE SCALE GENOMIC DNA]</scope>
</reference>
<dbReference type="InterPro" id="IPR008979">
    <property type="entry name" value="Galactose-bd-like_sf"/>
</dbReference>
<feature type="domain" description="F5/8 type C" evidence="1">
    <location>
        <begin position="12"/>
        <end position="112"/>
    </location>
</feature>
<dbReference type="InterPro" id="IPR000421">
    <property type="entry name" value="FA58C"/>
</dbReference>
<evidence type="ECO:0000259" key="1">
    <source>
        <dbReference type="PROSITE" id="PS50022"/>
    </source>
</evidence>
<name>A0ABN8N0K2_9CNID</name>
<dbReference type="EMBL" id="CALNXI010000712">
    <property type="protein sequence ID" value="CAH3038833.1"/>
    <property type="molecule type" value="Genomic_DNA"/>
</dbReference>
<dbReference type="Gene3D" id="2.60.120.260">
    <property type="entry name" value="Galactose-binding domain-like"/>
    <property type="match status" value="1"/>
</dbReference>
<evidence type="ECO:0000313" key="2">
    <source>
        <dbReference type="EMBL" id="CAH3038833.1"/>
    </source>
</evidence>
<dbReference type="PANTHER" id="PTHR24543">
    <property type="entry name" value="MULTICOPPER OXIDASE-RELATED"/>
    <property type="match status" value="1"/>
</dbReference>
<dbReference type="Pfam" id="PF00754">
    <property type="entry name" value="F5_F8_type_C"/>
    <property type="match status" value="1"/>
</dbReference>
<feature type="non-terminal residue" evidence="2">
    <location>
        <position position="112"/>
    </location>
</feature>
<dbReference type="PROSITE" id="PS50022">
    <property type="entry name" value="FA58C_3"/>
    <property type="match status" value="1"/>
</dbReference>
<accession>A0ABN8N0K2</accession>
<comment type="caution">
    <text evidence="2">The sequence shown here is derived from an EMBL/GenBank/DDBJ whole genome shotgun (WGS) entry which is preliminary data.</text>
</comment>
<sequence length="112" mass="12551">LAGFSTPKPQSCMAGLGLENGNIPDSAIIASSFYNSYYRPDQGRLQAQYESGGYGSWLARTSNNQQWFQVDFGNWTKVTRVAIQGRLNAAQWVTKFKLAYGYDGVFFKDCKE</sequence>
<protein>
    <recommendedName>
        <fullName evidence="1">F5/8 type C domain-containing protein</fullName>
    </recommendedName>
</protein>
<keyword evidence="3" id="KW-1185">Reference proteome</keyword>
<dbReference type="SUPFAM" id="SSF49785">
    <property type="entry name" value="Galactose-binding domain-like"/>
    <property type="match status" value="1"/>
</dbReference>
<organism evidence="2 3">
    <name type="scientific">Porites evermanni</name>
    <dbReference type="NCBI Taxonomy" id="104178"/>
    <lineage>
        <taxon>Eukaryota</taxon>
        <taxon>Metazoa</taxon>
        <taxon>Cnidaria</taxon>
        <taxon>Anthozoa</taxon>
        <taxon>Hexacorallia</taxon>
        <taxon>Scleractinia</taxon>
        <taxon>Fungiina</taxon>
        <taxon>Poritidae</taxon>
        <taxon>Porites</taxon>
    </lineage>
</organism>
<proteinExistence type="predicted"/>
<dbReference type="Proteomes" id="UP001159427">
    <property type="component" value="Unassembled WGS sequence"/>
</dbReference>